<accession>A0A2T5FZU8</accession>
<comment type="caution">
    <text evidence="1">The sequence shown here is derived from an EMBL/GenBank/DDBJ whole genome shotgun (WGS) entry which is preliminary data.</text>
</comment>
<organism evidence="1 2">
    <name type="scientific">Sphingomonas oleivorans</name>
    <dbReference type="NCBI Taxonomy" id="1735121"/>
    <lineage>
        <taxon>Bacteria</taxon>
        <taxon>Pseudomonadati</taxon>
        <taxon>Pseudomonadota</taxon>
        <taxon>Alphaproteobacteria</taxon>
        <taxon>Sphingomonadales</taxon>
        <taxon>Sphingomonadaceae</taxon>
        <taxon>Sphingomonas</taxon>
    </lineage>
</organism>
<keyword evidence="2" id="KW-1185">Reference proteome</keyword>
<dbReference type="RefSeq" id="WP_107967092.1">
    <property type="nucleotide sequence ID" value="NZ_NWBU01000005.1"/>
</dbReference>
<sequence length="122" mass="13784">MSAEAAIVRGGRRTYREAAELCAAEHRKIYLPRPDDVPVIETQLRLMDRMVRRRHSPRTGRSDMQPWPEIPVVPIVLAAIQMPDDMLWQALADEQAGVPGATARVDRALEAARMRAAMREVE</sequence>
<evidence type="ECO:0000313" key="2">
    <source>
        <dbReference type="Proteomes" id="UP000244162"/>
    </source>
</evidence>
<name>A0A2T5FZU8_9SPHN</name>
<evidence type="ECO:0000313" key="1">
    <source>
        <dbReference type="EMBL" id="PTQ12229.1"/>
    </source>
</evidence>
<reference evidence="1 2" key="1">
    <citation type="submission" date="2017-09" db="EMBL/GenBank/DDBJ databases">
        <title>Sphingomonas panjinensis sp.nov., isolated from oil-contaminated soil.</title>
        <authorList>
            <person name="Wang L."/>
            <person name="Chen L."/>
        </authorList>
    </citation>
    <scope>NUCLEOTIDE SEQUENCE [LARGE SCALE GENOMIC DNA]</scope>
    <source>
        <strain evidence="1 2">FW-11</strain>
    </source>
</reference>
<proteinExistence type="predicted"/>
<dbReference type="EMBL" id="NWBU01000005">
    <property type="protein sequence ID" value="PTQ12229.1"/>
    <property type="molecule type" value="Genomic_DNA"/>
</dbReference>
<gene>
    <name evidence="1" type="ORF">CLG96_06685</name>
</gene>
<dbReference type="Proteomes" id="UP000244162">
    <property type="component" value="Unassembled WGS sequence"/>
</dbReference>
<dbReference type="AlphaFoldDB" id="A0A2T5FZU8"/>
<protein>
    <submittedName>
        <fullName evidence="1">Uncharacterized protein</fullName>
    </submittedName>
</protein>